<dbReference type="EMBL" id="KZ309054">
    <property type="protein sequence ID" value="KAG8236629.1"/>
    <property type="molecule type" value="Genomic_DNA"/>
</dbReference>
<evidence type="ECO:0000259" key="2">
    <source>
        <dbReference type="Pfam" id="PF13843"/>
    </source>
</evidence>
<accession>A0A8K0PAK4</accession>
<sequence>MSLCEDSILEILTRSDSEEDRDTDSEESDVTEPSTSGAPKKWKYPDIDSSSGSDDTSEGEEEMNIKRRKTASQGAQSDIVQQNSDLGKSGDIVSTLINPYLEKGHTLYVDNWYTSPALFCWLHDRATNACGTVRKNRRNMPKMEEKLKKGAIRFKSSEKLLALKWCSKRESRSDDGSNFLLSPPLRKG</sequence>
<organism evidence="3 4">
    <name type="scientific">Ladona fulva</name>
    <name type="common">Scarce chaser dragonfly</name>
    <name type="synonym">Libellula fulva</name>
    <dbReference type="NCBI Taxonomy" id="123851"/>
    <lineage>
        <taxon>Eukaryota</taxon>
        <taxon>Metazoa</taxon>
        <taxon>Ecdysozoa</taxon>
        <taxon>Arthropoda</taxon>
        <taxon>Hexapoda</taxon>
        <taxon>Insecta</taxon>
        <taxon>Pterygota</taxon>
        <taxon>Palaeoptera</taxon>
        <taxon>Odonata</taxon>
        <taxon>Epiprocta</taxon>
        <taxon>Anisoptera</taxon>
        <taxon>Libelluloidea</taxon>
        <taxon>Libellulidae</taxon>
        <taxon>Ladona</taxon>
    </lineage>
</organism>
<feature type="compositionally biased region" description="Acidic residues" evidence="1">
    <location>
        <begin position="17"/>
        <end position="30"/>
    </location>
</feature>
<evidence type="ECO:0000313" key="3">
    <source>
        <dbReference type="EMBL" id="KAG8236629.1"/>
    </source>
</evidence>
<evidence type="ECO:0000256" key="1">
    <source>
        <dbReference type="SAM" id="MobiDB-lite"/>
    </source>
</evidence>
<feature type="domain" description="PiggyBac transposable element-derived protein" evidence="2">
    <location>
        <begin position="80"/>
        <end position="170"/>
    </location>
</feature>
<dbReference type="Pfam" id="PF13843">
    <property type="entry name" value="DDE_Tnp_1_7"/>
    <property type="match status" value="1"/>
</dbReference>
<reference evidence="3" key="2">
    <citation type="submission" date="2017-10" db="EMBL/GenBank/DDBJ databases">
        <title>Ladona fulva Genome sequencing and assembly.</title>
        <authorList>
            <person name="Murali S."/>
            <person name="Richards S."/>
            <person name="Bandaranaike D."/>
            <person name="Bellair M."/>
            <person name="Blankenburg K."/>
            <person name="Chao H."/>
            <person name="Dinh H."/>
            <person name="Doddapaneni H."/>
            <person name="Dugan-Rocha S."/>
            <person name="Elkadiri S."/>
            <person name="Gnanaolivu R."/>
            <person name="Hernandez B."/>
            <person name="Skinner E."/>
            <person name="Javaid M."/>
            <person name="Lee S."/>
            <person name="Li M."/>
            <person name="Ming W."/>
            <person name="Munidasa M."/>
            <person name="Muniz J."/>
            <person name="Nguyen L."/>
            <person name="Hughes D."/>
            <person name="Osuji N."/>
            <person name="Pu L.-L."/>
            <person name="Puazo M."/>
            <person name="Qu C."/>
            <person name="Quiroz J."/>
            <person name="Raj R."/>
            <person name="Weissenberger G."/>
            <person name="Xin Y."/>
            <person name="Zou X."/>
            <person name="Han Y."/>
            <person name="Worley K."/>
            <person name="Muzny D."/>
            <person name="Gibbs R."/>
        </authorList>
    </citation>
    <scope>NUCLEOTIDE SEQUENCE</scope>
    <source>
        <strain evidence="3">Sampled in the wild</strain>
    </source>
</reference>
<name>A0A8K0PAK4_LADFU</name>
<dbReference type="Proteomes" id="UP000792457">
    <property type="component" value="Unassembled WGS sequence"/>
</dbReference>
<dbReference type="OrthoDB" id="6146839at2759"/>
<gene>
    <name evidence="3" type="ORF">J437_LFUL016462</name>
</gene>
<dbReference type="PANTHER" id="PTHR46599">
    <property type="entry name" value="PIGGYBAC TRANSPOSABLE ELEMENT-DERIVED PROTEIN 4"/>
    <property type="match status" value="1"/>
</dbReference>
<feature type="region of interest" description="Disordered" evidence="1">
    <location>
        <begin position="1"/>
        <end position="85"/>
    </location>
</feature>
<reference evidence="3" key="1">
    <citation type="submission" date="2013-04" db="EMBL/GenBank/DDBJ databases">
        <authorList>
            <person name="Qu J."/>
            <person name="Murali S.C."/>
            <person name="Bandaranaike D."/>
            <person name="Bellair M."/>
            <person name="Blankenburg K."/>
            <person name="Chao H."/>
            <person name="Dinh H."/>
            <person name="Doddapaneni H."/>
            <person name="Downs B."/>
            <person name="Dugan-Rocha S."/>
            <person name="Elkadiri S."/>
            <person name="Gnanaolivu R.D."/>
            <person name="Hernandez B."/>
            <person name="Javaid M."/>
            <person name="Jayaseelan J.C."/>
            <person name="Lee S."/>
            <person name="Li M."/>
            <person name="Ming W."/>
            <person name="Munidasa M."/>
            <person name="Muniz J."/>
            <person name="Nguyen L."/>
            <person name="Ongeri F."/>
            <person name="Osuji N."/>
            <person name="Pu L.-L."/>
            <person name="Puazo M."/>
            <person name="Qu C."/>
            <person name="Quiroz J."/>
            <person name="Raj R."/>
            <person name="Weissenberger G."/>
            <person name="Xin Y."/>
            <person name="Zou X."/>
            <person name="Han Y."/>
            <person name="Richards S."/>
            <person name="Worley K."/>
            <person name="Muzny D."/>
            <person name="Gibbs R."/>
        </authorList>
    </citation>
    <scope>NUCLEOTIDE SEQUENCE</scope>
    <source>
        <strain evidence="3">Sampled in the wild</strain>
    </source>
</reference>
<proteinExistence type="predicted"/>
<feature type="compositionally biased region" description="Polar residues" evidence="1">
    <location>
        <begin position="71"/>
        <end position="85"/>
    </location>
</feature>
<comment type="caution">
    <text evidence="3">The sequence shown here is derived from an EMBL/GenBank/DDBJ whole genome shotgun (WGS) entry which is preliminary data.</text>
</comment>
<feature type="region of interest" description="Disordered" evidence="1">
    <location>
        <begin position="168"/>
        <end position="188"/>
    </location>
</feature>
<keyword evidence="4" id="KW-1185">Reference proteome</keyword>
<protein>
    <recommendedName>
        <fullName evidence="2">PiggyBac transposable element-derived protein domain-containing protein</fullName>
    </recommendedName>
</protein>
<dbReference type="PANTHER" id="PTHR46599:SF3">
    <property type="entry name" value="PIGGYBAC TRANSPOSABLE ELEMENT-DERIVED PROTEIN 4"/>
    <property type="match status" value="1"/>
</dbReference>
<dbReference type="AlphaFoldDB" id="A0A8K0PAK4"/>
<dbReference type="InterPro" id="IPR029526">
    <property type="entry name" value="PGBD"/>
</dbReference>
<evidence type="ECO:0000313" key="4">
    <source>
        <dbReference type="Proteomes" id="UP000792457"/>
    </source>
</evidence>